<accession>A0ABQ3XGV6</accession>
<dbReference type="InterPro" id="IPR036412">
    <property type="entry name" value="HAD-like_sf"/>
</dbReference>
<keyword evidence="6" id="KW-0479">Metal-binding</keyword>
<comment type="cofactor">
    <cofactor evidence="1">
        <name>Mg(2+)</name>
        <dbReference type="ChEBI" id="CHEBI:18420"/>
    </cofactor>
</comment>
<gene>
    <name evidence="12" type="ORF">Aco03nite_061300</name>
</gene>
<dbReference type="RefSeq" id="WP_203800918.1">
    <property type="nucleotide sequence ID" value="NZ_BAAAQE010000099.1"/>
</dbReference>
<evidence type="ECO:0000256" key="5">
    <source>
        <dbReference type="ARBA" id="ARBA00022605"/>
    </source>
</evidence>
<keyword evidence="7" id="KW-0378">Hydrolase</keyword>
<dbReference type="Gene3D" id="3.40.50.1000">
    <property type="entry name" value="HAD superfamily/HAD-like"/>
    <property type="match status" value="1"/>
</dbReference>
<dbReference type="EC" id="3.1.3.3" evidence="4"/>
<name>A0ABQ3XGV6_9ACTN</name>
<keyword evidence="8" id="KW-0460">Magnesium</keyword>
<evidence type="ECO:0000256" key="11">
    <source>
        <dbReference type="ARBA" id="ARBA00048523"/>
    </source>
</evidence>
<dbReference type="SUPFAM" id="SSF56784">
    <property type="entry name" value="HAD-like"/>
    <property type="match status" value="1"/>
</dbReference>
<dbReference type="InterPro" id="IPR023214">
    <property type="entry name" value="HAD_sf"/>
</dbReference>
<comment type="similarity">
    <text evidence="3">Belongs to the HAD-like hydrolase superfamily. SerB family.</text>
</comment>
<keyword evidence="5" id="KW-0028">Amino-acid biosynthesis</keyword>
<dbReference type="Pfam" id="PF12710">
    <property type="entry name" value="HAD"/>
    <property type="match status" value="1"/>
</dbReference>
<comment type="catalytic activity">
    <reaction evidence="11">
        <text>O-phospho-D-serine + H2O = D-serine + phosphate</text>
        <dbReference type="Rhea" id="RHEA:24873"/>
        <dbReference type="ChEBI" id="CHEBI:15377"/>
        <dbReference type="ChEBI" id="CHEBI:35247"/>
        <dbReference type="ChEBI" id="CHEBI:43474"/>
        <dbReference type="ChEBI" id="CHEBI:58680"/>
        <dbReference type="EC" id="3.1.3.3"/>
    </reaction>
</comment>
<evidence type="ECO:0000256" key="8">
    <source>
        <dbReference type="ARBA" id="ARBA00022842"/>
    </source>
</evidence>
<dbReference type="PANTHER" id="PTHR43344">
    <property type="entry name" value="PHOSPHOSERINE PHOSPHATASE"/>
    <property type="match status" value="1"/>
</dbReference>
<evidence type="ECO:0000256" key="9">
    <source>
        <dbReference type="ARBA" id="ARBA00023299"/>
    </source>
</evidence>
<evidence type="ECO:0000256" key="3">
    <source>
        <dbReference type="ARBA" id="ARBA00009184"/>
    </source>
</evidence>
<reference evidence="12 13" key="1">
    <citation type="submission" date="2021-01" db="EMBL/GenBank/DDBJ databases">
        <title>Whole genome shotgun sequence of Actinoplanes couchii NBRC 106145.</title>
        <authorList>
            <person name="Komaki H."/>
            <person name="Tamura T."/>
        </authorList>
    </citation>
    <scope>NUCLEOTIDE SEQUENCE [LARGE SCALE GENOMIC DNA]</scope>
    <source>
        <strain evidence="12 13">NBRC 106145</strain>
    </source>
</reference>
<evidence type="ECO:0000256" key="7">
    <source>
        <dbReference type="ARBA" id="ARBA00022801"/>
    </source>
</evidence>
<comment type="catalytic activity">
    <reaction evidence="10">
        <text>O-phospho-L-serine + H2O = L-serine + phosphate</text>
        <dbReference type="Rhea" id="RHEA:21208"/>
        <dbReference type="ChEBI" id="CHEBI:15377"/>
        <dbReference type="ChEBI" id="CHEBI:33384"/>
        <dbReference type="ChEBI" id="CHEBI:43474"/>
        <dbReference type="ChEBI" id="CHEBI:57524"/>
        <dbReference type="EC" id="3.1.3.3"/>
    </reaction>
</comment>
<dbReference type="PANTHER" id="PTHR43344:SF2">
    <property type="entry name" value="PHOSPHOSERINE PHOSPHATASE"/>
    <property type="match status" value="1"/>
</dbReference>
<evidence type="ECO:0000313" key="13">
    <source>
        <dbReference type="Proteomes" id="UP000612282"/>
    </source>
</evidence>
<dbReference type="InterPro" id="IPR050582">
    <property type="entry name" value="HAD-like_SerB"/>
</dbReference>
<protein>
    <recommendedName>
        <fullName evidence="4">phosphoserine phosphatase</fullName>
        <ecNumber evidence="4">3.1.3.3</ecNumber>
    </recommendedName>
</protein>
<dbReference type="Proteomes" id="UP000612282">
    <property type="component" value="Unassembled WGS sequence"/>
</dbReference>
<organism evidence="12 13">
    <name type="scientific">Actinoplanes couchii</name>
    <dbReference type="NCBI Taxonomy" id="403638"/>
    <lineage>
        <taxon>Bacteria</taxon>
        <taxon>Bacillati</taxon>
        <taxon>Actinomycetota</taxon>
        <taxon>Actinomycetes</taxon>
        <taxon>Micromonosporales</taxon>
        <taxon>Micromonosporaceae</taxon>
        <taxon>Actinoplanes</taxon>
    </lineage>
</organism>
<evidence type="ECO:0000256" key="6">
    <source>
        <dbReference type="ARBA" id="ARBA00022723"/>
    </source>
</evidence>
<keyword evidence="9" id="KW-0718">Serine biosynthesis</keyword>
<evidence type="ECO:0000256" key="1">
    <source>
        <dbReference type="ARBA" id="ARBA00001946"/>
    </source>
</evidence>
<comment type="pathway">
    <text evidence="2">Amino-acid biosynthesis; L-serine biosynthesis; L-serine from 3-phospho-D-glycerate: step 3/3.</text>
</comment>
<sequence>MAVVFFDVDGTLVPRTSSGQHLADRLGHAAVLRDAEAAYAAGTMSNRDVSVVDARGWAGWAPGDVLGFLDSMPLVDGIADTVTWCRDHDLEPVLATLAWDVVGGYLCERFGFGQASGPRLDVAGGRYTGAVAGHFDEYGKRDWARSVAAGHGVELRNCAAVGDSRSDLPLFAEVGLAVAFNASPAAAEAAHVTTEGDDLRAVLPLLASWLH</sequence>
<proteinExistence type="inferred from homology"/>
<keyword evidence="13" id="KW-1185">Reference proteome</keyword>
<evidence type="ECO:0000313" key="12">
    <source>
        <dbReference type="EMBL" id="GID57726.1"/>
    </source>
</evidence>
<evidence type="ECO:0000256" key="4">
    <source>
        <dbReference type="ARBA" id="ARBA00012640"/>
    </source>
</evidence>
<evidence type="ECO:0000256" key="2">
    <source>
        <dbReference type="ARBA" id="ARBA00005135"/>
    </source>
</evidence>
<comment type="caution">
    <text evidence="12">The sequence shown here is derived from an EMBL/GenBank/DDBJ whole genome shotgun (WGS) entry which is preliminary data.</text>
</comment>
<dbReference type="EMBL" id="BOMG01000076">
    <property type="protein sequence ID" value="GID57726.1"/>
    <property type="molecule type" value="Genomic_DNA"/>
</dbReference>
<evidence type="ECO:0000256" key="10">
    <source>
        <dbReference type="ARBA" id="ARBA00048138"/>
    </source>
</evidence>